<accession>A0A7W6GPF1</accession>
<dbReference type="InterPro" id="IPR050172">
    <property type="entry name" value="SsuD_RutA_monooxygenase"/>
</dbReference>
<dbReference type="Proteomes" id="UP000552757">
    <property type="component" value="Unassembled WGS sequence"/>
</dbReference>
<keyword evidence="4 6" id="KW-0503">Monooxygenase</keyword>
<feature type="domain" description="Luciferase-like" evidence="5">
    <location>
        <begin position="26"/>
        <end position="229"/>
    </location>
</feature>
<dbReference type="Gene3D" id="3.20.20.30">
    <property type="entry name" value="Luciferase-like domain"/>
    <property type="match status" value="1"/>
</dbReference>
<name>A0A7W6GPF1_9SPHN</name>
<evidence type="ECO:0000313" key="7">
    <source>
        <dbReference type="Proteomes" id="UP000552757"/>
    </source>
</evidence>
<dbReference type="SUPFAM" id="SSF51679">
    <property type="entry name" value="Bacterial luciferase-like"/>
    <property type="match status" value="1"/>
</dbReference>
<comment type="caution">
    <text evidence="6">The sequence shown here is derived from an EMBL/GenBank/DDBJ whole genome shotgun (WGS) entry which is preliminary data.</text>
</comment>
<reference evidence="6 7" key="1">
    <citation type="submission" date="2020-08" db="EMBL/GenBank/DDBJ databases">
        <title>Genomic Encyclopedia of Type Strains, Phase IV (KMG-IV): sequencing the most valuable type-strain genomes for metagenomic binning, comparative biology and taxonomic classification.</title>
        <authorList>
            <person name="Goeker M."/>
        </authorList>
    </citation>
    <scope>NUCLEOTIDE SEQUENCE [LARGE SCALE GENOMIC DNA]</scope>
    <source>
        <strain evidence="6 7">DSM 29348</strain>
    </source>
</reference>
<dbReference type="PANTHER" id="PTHR42847:SF4">
    <property type="entry name" value="ALKANESULFONATE MONOOXYGENASE-RELATED"/>
    <property type="match status" value="1"/>
</dbReference>
<evidence type="ECO:0000256" key="3">
    <source>
        <dbReference type="ARBA" id="ARBA00023002"/>
    </source>
</evidence>
<evidence type="ECO:0000259" key="5">
    <source>
        <dbReference type="Pfam" id="PF00296"/>
    </source>
</evidence>
<dbReference type="InterPro" id="IPR036661">
    <property type="entry name" value="Luciferase-like_sf"/>
</dbReference>
<proteinExistence type="predicted"/>
<dbReference type="RefSeq" id="WP_183955831.1">
    <property type="nucleotide sequence ID" value="NZ_JACIEB010000005.1"/>
</dbReference>
<dbReference type="GO" id="GO:0008726">
    <property type="term" value="F:alkanesulfonate monooxygenase activity"/>
    <property type="evidence" value="ECO:0007669"/>
    <property type="project" value="TreeGrafter"/>
</dbReference>
<dbReference type="InterPro" id="IPR011251">
    <property type="entry name" value="Luciferase-like_dom"/>
</dbReference>
<sequence length="305" mass="34476">MKINMAIPRTLEIPALCQPWEKGLGAAEVKRVMRLVDTLGFHRAVLGEHFLIPIDHIALSGAFWHHGTGALSAVAGMTDTIHVSSSITILPLQHAIVQAKAWSTLDWYSEGRAIPVVAVGWLKDEFEMLGVPFHERGKMMDEYVQAILALWYEDDPVFEGKYVRFRDVRYEPKPVKGRIPLWFGGDSKEPWKRVAKWGDGWQPAFSQPEKFPEIMDFIRSQPEYDGRPLGLYFPIESMRIGEGHVETGADGIVGSWDAQKAIDLCGWLTERGVTETNIPLPPLRDLEEYLDFLRWVGAEVIPKVA</sequence>
<keyword evidence="3" id="KW-0560">Oxidoreductase</keyword>
<evidence type="ECO:0000256" key="2">
    <source>
        <dbReference type="ARBA" id="ARBA00022643"/>
    </source>
</evidence>
<dbReference type="PANTHER" id="PTHR42847">
    <property type="entry name" value="ALKANESULFONATE MONOOXYGENASE"/>
    <property type="match status" value="1"/>
</dbReference>
<evidence type="ECO:0000313" key="6">
    <source>
        <dbReference type="EMBL" id="MBB3982775.1"/>
    </source>
</evidence>
<protein>
    <submittedName>
        <fullName evidence="6">Alkanesulfonate monooxygenase SsuD/methylene tetrahydromethanopterin reductase-like flavin-dependent oxidoreductase (Luciferase family)</fullName>
    </submittedName>
</protein>
<keyword evidence="2" id="KW-0288">FMN</keyword>
<keyword evidence="7" id="KW-1185">Reference proteome</keyword>
<organism evidence="6 7">
    <name type="scientific">Sphingobium fontiphilum</name>
    <dbReference type="NCBI Taxonomy" id="944425"/>
    <lineage>
        <taxon>Bacteria</taxon>
        <taxon>Pseudomonadati</taxon>
        <taxon>Pseudomonadota</taxon>
        <taxon>Alphaproteobacteria</taxon>
        <taxon>Sphingomonadales</taxon>
        <taxon>Sphingomonadaceae</taxon>
        <taxon>Sphingobium</taxon>
    </lineage>
</organism>
<dbReference type="EMBL" id="JACIEB010000005">
    <property type="protein sequence ID" value="MBB3982775.1"/>
    <property type="molecule type" value="Genomic_DNA"/>
</dbReference>
<gene>
    <name evidence="6" type="ORF">GGR44_002441</name>
</gene>
<evidence type="ECO:0000256" key="1">
    <source>
        <dbReference type="ARBA" id="ARBA00022630"/>
    </source>
</evidence>
<dbReference type="Pfam" id="PF00296">
    <property type="entry name" value="Bac_luciferase"/>
    <property type="match status" value="1"/>
</dbReference>
<dbReference type="GO" id="GO:0046306">
    <property type="term" value="P:alkanesulfonate catabolic process"/>
    <property type="evidence" value="ECO:0007669"/>
    <property type="project" value="TreeGrafter"/>
</dbReference>
<dbReference type="AlphaFoldDB" id="A0A7W6GPF1"/>
<keyword evidence="1" id="KW-0285">Flavoprotein</keyword>
<evidence type="ECO:0000256" key="4">
    <source>
        <dbReference type="ARBA" id="ARBA00023033"/>
    </source>
</evidence>